<feature type="transmembrane region" description="Helical" evidence="10">
    <location>
        <begin position="240"/>
        <end position="260"/>
    </location>
</feature>
<dbReference type="STRING" id="391625.PPSIR1_07538"/>
<evidence type="ECO:0000256" key="10">
    <source>
        <dbReference type="SAM" id="Phobius"/>
    </source>
</evidence>
<keyword evidence="6 12" id="KW-0418">Kinase</keyword>
<dbReference type="SMART" id="SM00387">
    <property type="entry name" value="HATPase_c"/>
    <property type="match status" value="1"/>
</dbReference>
<feature type="domain" description="Histidine kinase" evidence="11">
    <location>
        <begin position="286"/>
        <end position="491"/>
    </location>
</feature>
<dbReference type="Pfam" id="PF00512">
    <property type="entry name" value="HisKA"/>
    <property type="match status" value="1"/>
</dbReference>
<evidence type="ECO:0000256" key="2">
    <source>
        <dbReference type="ARBA" id="ARBA00012438"/>
    </source>
</evidence>
<keyword evidence="10" id="KW-0812">Transmembrane</keyword>
<dbReference type="RefSeq" id="WP_006974620.1">
    <property type="nucleotide sequence ID" value="NZ_ABCS01000070.1"/>
</dbReference>
<evidence type="ECO:0000256" key="7">
    <source>
        <dbReference type="ARBA" id="ARBA00022840"/>
    </source>
</evidence>
<keyword evidence="7" id="KW-0067">ATP-binding</keyword>
<dbReference type="Gene3D" id="1.10.287.130">
    <property type="match status" value="1"/>
</dbReference>
<evidence type="ECO:0000256" key="6">
    <source>
        <dbReference type="ARBA" id="ARBA00022777"/>
    </source>
</evidence>
<protein>
    <recommendedName>
        <fullName evidence="2">histidine kinase</fullName>
        <ecNumber evidence="2">2.7.13.3</ecNumber>
    </recommendedName>
</protein>
<dbReference type="InterPro" id="IPR003661">
    <property type="entry name" value="HisK_dim/P_dom"/>
</dbReference>
<keyword evidence="10" id="KW-1133">Transmembrane helix</keyword>
<keyword evidence="10" id="KW-0472">Membrane</keyword>
<evidence type="ECO:0000256" key="3">
    <source>
        <dbReference type="ARBA" id="ARBA00022553"/>
    </source>
</evidence>
<dbReference type="GO" id="GO:0005524">
    <property type="term" value="F:ATP binding"/>
    <property type="evidence" value="ECO:0007669"/>
    <property type="project" value="UniProtKB-KW"/>
</dbReference>
<dbReference type="SUPFAM" id="SSF47384">
    <property type="entry name" value="Homodimeric domain of signal transducing histidine kinase"/>
    <property type="match status" value="1"/>
</dbReference>
<evidence type="ECO:0000256" key="8">
    <source>
        <dbReference type="ARBA" id="ARBA00023012"/>
    </source>
</evidence>
<evidence type="ECO:0000313" key="13">
    <source>
        <dbReference type="Proteomes" id="UP000005801"/>
    </source>
</evidence>
<dbReference type="AlphaFoldDB" id="A6GD29"/>
<dbReference type="SMART" id="SM00388">
    <property type="entry name" value="HisKA"/>
    <property type="match status" value="1"/>
</dbReference>
<evidence type="ECO:0000256" key="5">
    <source>
        <dbReference type="ARBA" id="ARBA00022741"/>
    </source>
</evidence>
<keyword evidence="5" id="KW-0547">Nucleotide-binding</keyword>
<keyword evidence="3" id="KW-0597">Phosphoprotein</keyword>
<dbReference type="SUPFAM" id="SSF55874">
    <property type="entry name" value="ATPase domain of HSP90 chaperone/DNA topoisomerase II/histidine kinase"/>
    <property type="match status" value="1"/>
</dbReference>
<dbReference type="InterPro" id="IPR005467">
    <property type="entry name" value="His_kinase_dom"/>
</dbReference>
<dbReference type="CDD" id="cd00075">
    <property type="entry name" value="HATPase"/>
    <property type="match status" value="1"/>
</dbReference>
<feature type="region of interest" description="Disordered" evidence="9">
    <location>
        <begin position="1"/>
        <end position="24"/>
    </location>
</feature>
<name>A6GD29_9BACT</name>
<dbReference type="eggNOG" id="COG0642">
    <property type="taxonomic scope" value="Bacteria"/>
</dbReference>
<keyword evidence="8" id="KW-0902">Two-component regulatory system</keyword>
<keyword evidence="13" id="KW-1185">Reference proteome</keyword>
<dbReference type="EMBL" id="ABCS01000070">
    <property type="protein sequence ID" value="EDM76187.1"/>
    <property type="molecule type" value="Genomic_DNA"/>
</dbReference>
<proteinExistence type="predicted"/>
<feature type="transmembrane region" description="Helical" evidence="10">
    <location>
        <begin position="34"/>
        <end position="52"/>
    </location>
</feature>
<dbReference type="InterPro" id="IPR036890">
    <property type="entry name" value="HATPase_C_sf"/>
</dbReference>
<gene>
    <name evidence="12" type="ORF">PPSIR1_07538</name>
</gene>
<dbReference type="PROSITE" id="PS50109">
    <property type="entry name" value="HIS_KIN"/>
    <property type="match status" value="1"/>
</dbReference>
<dbReference type="GO" id="GO:0000155">
    <property type="term" value="F:phosphorelay sensor kinase activity"/>
    <property type="evidence" value="ECO:0007669"/>
    <property type="project" value="InterPro"/>
</dbReference>
<dbReference type="PANTHER" id="PTHR43065">
    <property type="entry name" value="SENSOR HISTIDINE KINASE"/>
    <property type="match status" value="1"/>
</dbReference>
<feature type="compositionally biased region" description="Gly residues" evidence="9">
    <location>
        <begin position="176"/>
        <end position="218"/>
    </location>
</feature>
<dbReference type="Pfam" id="PF02518">
    <property type="entry name" value="HATPase_c"/>
    <property type="match status" value="1"/>
</dbReference>
<comment type="catalytic activity">
    <reaction evidence="1">
        <text>ATP + protein L-histidine = ADP + protein N-phospho-L-histidine.</text>
        <dbReference type="EC" id="2.7.13.3"/>
    </reaction>
</comment>
<evidence type="ECO:0000256" key="9">
    <source>
        <dbReference type="SAM" id="MobiDB-lite"/>
    </source>
</evidence>
<evidence type="ECO:0000259" key="11">
    <source>
        <dbReference type="PROSITE" id="PS50109"/>
    </source>
</evidence>
<dbReference type="InterPro" id="IPR003594">
    <property type="entry name" value="HATPase_dom"/>
</dbReference>
<keyword evidence="4" id="KW-0808">Transferase</keyword>
<evidence type="ECO:0000313" key="12">
    <source>
        <dbReference type="EMBL" id="EDM76187.1"/>
    </source>
</evidence>
<dbReference type="OrthoDB" id="9805967at2"/>
<evidence type="ECO:0000256" key="4">
    <source>
        <dbReference type="ARBA" id="ARBA00022679"/>
    </source>
</evidence>
<reference evidence="12 13" key="1">
    <citation type="submission" date="2007-06" db="EMBL/GenBank/DDBJ databases">
        <authorList>
            <person name="Shimkets L."/>
            <person name="Ferriera S."/>
            <person name="Johnson J."/>
            <person name="Kravitz S."/>
            <person name="Beeson K."/>
            <person name="Sutton G."/>
            <person name="Rogers Y.-H."/>
            <person name="Friedman R."/>
            <person name="Frazier M."/>
            <person name="Venter J.C."/>
        </authorList>
    </citation>
    <scope>NUCLEOTIDE SEQUENCE [LARGE SCALE GENOMIC DNA]</scope>
    <source>
        <strain evidence="12 13">SIR-1</strain>
    </source>
</reference>
<dbReference type="Proteomes" id="UP000005801">
    <property type="component" value="Unassembled WGS sequence"/>
</dbReference>
<dbReference type="PANTHER" id="PTHR43065:SF10">
    <property type="entry name" value="PEROXIDE STRESS-ACTIVATED HISTIDINE KINASE MAK3"/>
    <property type="match status" value="1"/>
</dbReference>
<dbReference type="CDD" id="cd00082">
    <property type="entry name" value="HisKA"/>
    <property type="match status" value="1"/>
</dbReference>
<dbReference type="InterPro" id="IPR036097">
    <property type="entry name" value="HisK_dim/P_sf"/>
</dbReference>
<organism evidence="12 13">
    <name type="scientific">Plesiocystis pacifica SIR-1</name>
    <dbReference type="NCBI Taxonomy" id="391625"/>
    <lineage>
        <taxon>Bacteria</taxon>
        <taxon>Pseudomonadati</taxon>
        <taxon>Myxococcota</taxon>
        <taxon>Polyangia</taxon>
        <taxon>Nannocystales</taxon>
        <taxon>Nannocystaceae</taxon>
        <taxon>Plesiocystis</taxon>
    </lineage>
</organism>
<sequence>MRSGSADSDASEAREGTGAPGVELEAPSAQRVRVGFLVASVGMAALLLFVAVSTWMSARELGDAVSVGQASIIRAEIMRGVPPGQAVDEQLLEDTLRDHADLGVSHVGLYALGGELEIGVGEPVASIDRDAIRRVSRDRRETFQLGQRTVVRMAFPLPPHMRNRQGSRPDRAGPEDGQGPGRPPGAGGPGRGGPGRGGPGPGPGFGGGPPFQGPGPGGHLVIEFEPRLAHVLRVRANRSLAVGIAGALLMLLAAVGLWRLSLSVELSERRSAQQRQLAALGEMSAVIAHELRNPLASLKGHAQLLEERLDRLEVDERTRRKVARVIHEAQRLEELSSGLLTFVRLGEIEPSSVALETLVSEALAGLDAARVEVDLRRAPERWPLDAGRMQQVLGNIIDNGLQASAEDQGRVDVRVFVERGRCVFEVRDRGPGVPLDARERIFEPFHTTRTRGTGLGLAVSRRIVELHGGTIGVTDHPEGGAVFRVAIPRHVREET</sequence>
<comment type="caution">
    <text evidence="12">The sequence shown here is derived from an EMBL/GenBank/DDBJ whole genome shotgun (WGS) entry which is preliminary data.</text>
</comment>
<dbReference type="Gene3D" id="3.30.565.10">
    <property type="entry name" value="Histidine kinase-like ATPase, C-terminal domain"/>
    <property type="match status" value="1"/>
</dbReference>
<feature type="region of interest" description="Disordered" evidence="9">
    <location>
        <begin position="150"/>
        <end position="219"/>
    </location>
</feature>
<evidence type="ECO:0000256" key="1">
    <source>
        <dbReference type="ARBA" id="ARBA00000085"/>
    </source>
</evidence>
<dbReference type="PRINTS" id="PR00344">
    <property type="entry name" value="BCTRLSENSOR"/>
</dbReference>
<dbReference type="InterPro" id="IPR004358">
    <property type="entry name" value="Sig_transdc_His_kin-like_C"/>
</dbReference>
<accession>A6GD29</accession>
<dbReference type="EC" id="2.7.13.3" evidence="2"/>